<dbReference type="AlphaFoldDB" id="A0A8J2XNY5"/>
<organism evidence="1 2">
    <name type="scientific">Puia dinghuensis</name>
    <dbReference type="NCBI Taxonomy" id="1792502"/>
    <lineage>
        <taxon>Bacteria</taxon>
        <taxon>Pseudomonadati</taxon>
        <taxon>Bacteroidota</taxon>
        <taxon>Chitinophagia</taxon>
        <taxon>Chitinophagales</taxon>
        <taxon>Chitinophagaceae</taxon>
        <taxon>Puia</taxon>
    </lineage>
</organism>
<proteinExistence type="predicted"/>
<comment type="caution">
    <text evidence="1">The sequence shown here is derived from an EMBL/GenBank/DDBJ whole genome shotgun (WGS) entry which is preliminary data.</text>
</comment>
<protein>
    <submittedName>
        <fullName evidence="1">Uncharacterized protein</fullName>
    </submittedName>
</protein>
<accession>A0A8J2XNY5</accession>
<dbReference type="EMBL" id="BMJC01000001">
    <property type="protein sequence ID" value="GGA85782.1"/>
    <property type="molecule type" value="Genomic_DNA"/>
</dbReference>
<sequence length="209" mass="24311">MDLSHEDFQKAKRIGEAIQEFLLQTGMKDARSTDVYEILARKGLIEKDRHNGYHFRQFLKKLKDANVLSQLIPQCTFTTNDKGENEWHFHTSIKKAGNSANTGKQATIIHKPAMSQEDISRLLQEESVNVEMLPVRTDKIYTTQELSIRKNYPRAFEYWTDKEYAILDRVYMQCKNLDVVAALLMRQPHIVRDKIGSSRMSGFEDQLEN</sequence>
<reference evidence="1" key="2">
    <citation type="submission" date="2020-09" db="EMBL/GenBank/DDBJ databases">
        <authorList>
            <person name="Sun Q."/>
            <person name="Zhou Y."/>
        </authorList>
    </citation>
    <scope>NUCLEOTIDE SEQUENCE</scope>
    <source>
        <strain evidence="1">CGMCC 1.15448</strain>
    </source>
</reference>
<evidence type="ECO:0000313" key="1">
    <source>
        <dbReference type="EMBL" id="GGA85782.1"/>
    </source>
</evidence>
<evidence type="ECO:0000313" key="2">
    <source>
        <dbReference type="Proteomes" id="UP000607559"/>
    </source>
</evidence>
<gene>
    <name evidence="1" type="ORF">GCM10011511_06030</name>
</gene>
<reference evidence="1" key="1">
    <citation type="journal article" date="2014" name="Int. J. Syst. Evol. Microbiol.">
        <title>Complete genome sequence of Corynebacterium casei LMG S-19264T (=DSM 44701T), isolated from a smear-ripened cheese.</title>
        <authorList>
            <consortium name="US DOE Joint Genome Institute (JGI-PGF)"/>
            <person name="Walter F."/>
            <person name="Albersmeier A."/>
            <person name="Kalinowski J."/>
            <person name="Ruckert C."/>
        </authorList>
    </citation>
    <scope>NUCLEOTIDE SEQUENCE</scope>
    <source>
        <strain evidence="1">CGMCC 1.15448</strain>
    </source>
</reference>
<dbReference type="RefSeq" id="WP_188928414.1">
    <property type="nucleotide sequence ID" value="NZ_BMJC01000001.1"/>
</dbReference>
<dbReference type="Proteomes" id="UP000607559">
    <property type="component" value="Unassembled WGS sequence"/>
</dbReference>
<name>A0A8J2XNY5_9BACT</name>
<keyword evidence="2" id="KW-1185">Reference proteome</keyword>